<protein>
    <submittedName>
        <fullName evidence="3">Glycosyl transferase, group 2 family protein</fullName>
    </submittedName>
</protein>
<dbReference type="CDD" id="cd04184">
    <property type="entry name" value="GT2_RfbC_Mx_like"/>
    <property type="match status" value="1"/>
</dbReference>
<comment type="caution">
    <text evidence="3">The sequence shown here is derived from an EMBL/GenBank/DDBJ whole genome shotgun (WGS) entry which is preliminary data.</text>
</comment>
<evidence type="ECO:0000256" key="1">
    <source>
        <dbReference type="SAM" id="Coils"/>
    </source>
</evidence>
<feature type="domain" description="Glycosyltransferase 2-like" evidence="2">
    <location>
        <begin position="263"/>
        <end position="423"/>
    </location>
</feature>
<organism evidence="3">
    <name type="scientific">hydrocarbon metagenome</name>
    <dbReference type="NCBI Taxonomy" id="938273"/>
    <lineage>
        <taxon>unclassified sequences</taxon>
        <taxon>metagenomes</taxon>
        <taxon>ecological metagenomes</taxon>
    </lineage>
</organism>
<dbReference type="EMBL" id="LNQE01001036">
    <property type="protein sequence ID" value="KUG21641.1"/>
    <property type="molecule type" value="Genomic_DNA"/>
</dbReference>
<feature type="domain" description="Glycosyltransferase 2-like" evidence="2">
    <location>
        <begin position="520"/>
        <end position="697"/>
    </location>
</feature>
<dbReference type="InterPro" id="IPR001173">
    <property type="entry name" value="Glyco_trans_2-like"/>
</dbReference>
<dbReference type="InterPro" id="IPR029044">
    <property type="entry name" value="Nucleotide-diphossugar_trans"/>
</dbReference>
<feature type="coiled-coil region" evidence="1">
    <location>
        <begin position="78"/>
        <end position="119"/>
    </location>
</feature>
<gene>
    <name evidence="3" type="ORF">ASZ90_008604</name>
</gene>
<accession>A0A0W8FLC4</accession>
<dbReference type="SUPFAM" id="SSF53448">
    <property type="entry name" value="Nucleotide-diphospho-sugar transferases"/>
    <property type="match status" value="2"/>
</dbReference>
<proteinExistence type="predicted"/>
<dbReference type="Pfam" id="PF00535">
    <property type="entry name" value="Glycos_transf_2"/>
    <property type="match status" value="2"/>
</dbReference>
<sequence length="797" mass="92158">MIIKYTEKYPPEFIEKVLLDYNDSDDPSRITNKFLFEESYKQVILNYYKRIPKQTFIETYTARNLNLKKAIAFRDKQIADLKQEITKSESQIVDFDQKVQTLTKQLEKVEEIIASRNEQITSLQHLADEYNGALRTLEEIHDSSSWRMTAPMRYISSKIKNIAGVLKLLPNIIRFGGGAVTSIEKALRIISREGWSGVKRRILFVGGNRNVIISPKIRPDLTSAAVDRNDYAEWVRRYDTLTDSDREKMRSIINDFQKKPLISIIMPVYNPQTEWLVEAIESVCKQIYQHWELCIADDASTDKRIRSILERYAREEKRIIVVFREKNGHISAASNSALVLVTGEWVALLDHDDLFAEHALFWVANTINQHPDAGLIYSDEDKIDNSGRRFDPYFKCDWNQDLFYSHNLISHLGVYRTELLQEIGGFREGMEGSQDYDLALRCIERIEAKQIYHIPRILYHWRMHSQSTAKSVHIKPYASIAGQKALNEHFQRMKINALTEYAECGYRVRYMLPVELPLVSLIILTKNKLQLIKKCVESILKKTDYPNYEILIVDNSSDEPATLKYFQELQHHPRIRVVRYDQPFNFSALNNAAVTLVNGEIIALLNNDLEIISSEWLSEMVSHALRPGIGIVGVRLWYPDKTLQHGGVILGMGGVAGHAHKYLPYHQNGYFCRGSLIQNFSAVTAACMIIQKKIYEEVGGFNEDDFAIAFNDVDFCLRLVKAGYRNVWTPYAELYHLESASRGYENTPEKQTRFAKEVAYMKEKWGNILLNDPAYSPNLTLDYEDFSLAWPPRIEKL</sequence>
<dbReference type="Gene3D" id="3.90.550.10">
    <property type="entry name" value="Spore Coat Polysaccharide Biosynthesis Protein SpsA, Chain A"/>
    <property type="match status" value="2"/>
</dbReference>
<dbReference type="GO" id="GO:0016757">
    <property type="term" value="F:glycosyltransferase activity"/>
    <property type="evidence" value="ECO:0007669"/>
    <property type="project" value="UniProtKB-KW"/>
</dbReference>
<evidence type="ECO:0000259" key="2">
    <source>
        <dbReference type="Pfam" id="PF00535"/>
    </source>
</evidence>
<dbReference type="PANTHER" id="PTHR43179">
    <property type="entry name" value="RHAMNOSYLTRANSFERASE WBBL"/>
    <property type="match status" value="1"/>
</dbReference>
<reference evidence="3" key="1">
    <citation type="journal article" date="2015" name="Proc. Natl. Acad. Sci. U.S.A.">
        <title>Networks of energetic and metabolic interactions define dynamics in microbial communities.</title>
        <authorList>
            <person name="Embree M."/>
            <person name="Liu J.K."/>
            <person name="Al-Bassam M.M."/>
            <person name="Zengler K."/>
        </authorList>
    </citation>
    <scope>NUCLEOTIDE SEQUENCE</scope>
</reference>
<name>A0A0W8FLC4_9ZZZZ</name>
<keyword evidence="1" id="KW-0175">Coiled coil</keyword>
<dbReference type="CDD" id="cd04186">
    <property type="entry name" value="GT_2_like_c"/>
    <property type="match status" value="1"/>
</dbReference>
<keyword evidence="3" id="KW-0808">Transferase</keyword>
<dbReference type="AlphaFoldDB" id="A0A0W8FLC4"/>
<dbReference type="PANTHER" id="PTHR43179:SF7">
    <property type="entry name" value="RHAMNOSYLTRANSFERASE WBBL"/>
    <property type="match status" value="1"/>
</dbReference>
<evidence type="ECO:0000313" key="3">
    <source>
        <dbReference type="EMBL" id="KUG21641.1"/>
    </source>
</evidence>